<keyword evidence="2" id="KW-1185">Reference proteome</keyword>
<protein>
    <recommendedName>
        <fullName evidence="3">Ankyrin</fullName>
    </recommendedName>
</protein>
<evidence type="ECO:0000313" key="1">
    <source>
        <dbReference type="EMBL" id="KAF2032402.1"/>
    </source>
</evidence>
<evidence type="ECO:0008006" key="3">
    <source>
        <dbReference type="Google" id="ProtNLM"/>
    </source>
</evidence>
<dbReference type="SUPFAM" id="SSF48403">
    <property type="entry name" value="Ankyrin repeat"/>
    <property type="match status" value="1"/>
</dbReference>
<dbReference type="Gene3D" id="1.25.40.20">
    <property type="entry name" value="Ankyrin repeat-containing domain"/>
    <property type="match status" value="1"/>
</dbReference>
<name>A0A9P4LQ61_9PLEO</name>
<dbReference type="Proteomes" id="UP000799777">
    <property type="component" value="Unassembled WGS sequence"/>
</dbReference>
<comment type="caution">
    <text evidence="1">The sequence shown here is derived from an EMBL/GenBank/DDBJ whole genome shotgun (WGS) entry which is preliminary data.</text>
</comment>
<sequence length="484" mass="54870">MAKSKRRAIKPPILPNEIKCMIIEQYIPAAGILKAWRAREVDRLFAEEIRREILRKQPPEVLRKLKAGDVINELMHEILEHRMKARNGFSDVVPNMINRIIENISAAMSKPEHSEDTSKADEGQHMLAISVLGMSPEKLMRAVCEIVGRNSPHIWGLALMPREEVIFEFDDYSCKDEALVVAIGLDDRDSVETLLEQGSSLWGQTRLFGYTWTWMAKHCNADEVLFLTHLAAQEVLLPEKRRIGMARKRTLGSQIEHLIYAGKHSTTWVLLDFYLRHMSPPTKPVCQGIFLAAIQTGAIRILDRLLQDPIFARHSGEIRDHLFGLNSYPSNTGAMIETMISRGLFNNAAYGYNIPQPHEDVKTYRGSNPKTQFLLDIAVMKKAEDTVATLLNGGACANGIRLSSGHHSYPLRQALKVNSLKIAEELLSHGADPCMGVSSKHAERFVWSVCKKDEDKEEMKSFMLGKIKDKYYKLFAPSRLRDRE</sequence>
<organism evidence="1 2">
    <name type="scientific">Setomelanomma holmii</name>
    <dbReference type="NCBI Taxonomy" id="210430"/>
    <lineage>
        <taxon>Eukaryota</taxon>
        <taxon>Fungi</taxon>
        <taxon>Dikarya</taxon>
        <taxon>Ascomycota</taxon>
        <taxon>Pezizomycotina</taxon>
        <taxon>Dothideomycetes</taxon>
        <taxon>Pleosporomycetidae</taxon>
        <taxon>Pleosporales</taxon>
        <taxon>Pleosporineae</taxon>
        <taxon>Phaeosphaeriaceae</taxon>
        <taxon>Setomelanomma</taxon>
    </lineage>
</organism>
<proteinExistence type="predicted"/>
<gene>
    <name evidence="1" type="ORF">EK21DRAFT_87260</name>
</gene>
<reference evidence="1" key="1">
    <citation type="journal article" date="2020" name="Stud. Mycol.">
        <title>101 Dothideomycetes genomes: a test case for predicting lifestyles and emergence of pathogens.</title>
        <authorList>
            <person name="Haridas S."/>
            <person name="Albert R."/>
            <person name="Binder M."/>
            <person name="Bloem J."/>
            <person name="Labutti K."/>
            <person name="Salamov A."/>
            <person name="Andreopoulos B."/>
            <person name="Baker S."/>
            <person name="Barry K."/>
            <person name="Bills G."/>
            <person name="Bluhm B."/>
            <person name="Cannon C."/>
            <person name="Castanera R."/>
            <person name="Culley D."/>
            <person name="Daum C."/>
            <person name="Ezra D."/>
            <person name="Gonzalez J."/>
            <person name="Henrissat B."/>
            <person name="Kuo A."/>
            <person name="Liang C."/>
            <person name="Lipzen A."/>
            <person name="Lutzoni F."/>
            <person name="Magnuson J."/>
            <person name="Mondo S."/>
            <person name="Nolan M."/>
            <person name="Ohm R."/>
            <person name="Pangilinan J."/>
            <person name="Park H.-J."/>
            <person name="Ramirez L."/>
            <person name="Alfaro M."/>
            <person name="Sun H."/>
            <person name="Tritt A."/>
            <person name="Yoshinaga Y."/>
            <person name="Zwiers L.-H."/>
            <person name="Turgeon B."/>
            <person name="Goodwin S."/>
            <person name="Spatafora J."/>
            <person name="Crous P."/>
            <person name="Grigoriev I."/>
        </authorList>
    </citation>
    <scope>NUCLEOTIDE SEQUENCE</scope>
    <source>
        <strain evidence="1">CBS 110217</strain>
    </source>
</reference>
<evidence type="ECO:0000313" key="2">
    <source>
        <dbReference type="Proteomes" id="UP000799777"/>
    </source>
</evidence>
<dbReference type="InterPro" id="IPR036770">
    <property type="entry name" value="Ankyrin_rpt-contain_sf"/>
</dbReference>
<dbReference type="AlphaFoldDB" id="A0A9P4LQ61"/>
<accession>A0A9P4LQ61</accession>
<dbReference type="EMBL" id="ML978173">
    <property type="protein sequence ID" value="KAF2032402.1"/>
    <property type="molecule type" value="Genomic_DNA"/>
</dbReference>